<evidence type="ECO:0000313" key="20">
    <source>
        <dbReference type="EMBL" id="MBU3827533.1"/>
    </source>
</evidence>
<feature type="domain" description="Peptidase M20 dimerisation" evidence="19">
    <location>
        <begin position="217"/>
        <end position="283"/>
    </location>
</feature>
<keyword evidence="5 20" id="KW-0378">Hydrolase</keyword>
<keyword evidence="3" id="KW-0645">Protease</keyword>
<sequence>MINDIKQLEPQAVFSYFAQICAIPHISGHEEAMGQYLMRFAATHNLPATQDEAGNVIIEKKATAGREDHPLVILQGHQDMVPAKRPDSTHNFLTDPICPVVRGHLIYADGTSLGADDGIGMAMILALLADDTLQHGPLRAIFTTAEETSMKGACNLSAASLQGKYLLNLDSEEDGYLFIASAGSQDLQVIFTADPLSAPQEISNNLVSLKLHLTALSGGHSGTDIHLGRANAITLMASLLLSQSAEFDFYLESAHGGTVRNAIANQATFCLAVAQDELEAFKQALLIEFARFKLLYQDTDPHMRLEMVQAEPTALFSFADTIECLSLIENLPCGPVRPFSEDKSVVETSCNVGIIATQDNVITISLMARSLNDFALDLISDKVASLCYLSDKTEVESPHREGCWQSPANTPLIATLKKHYHAVTGREMKVTALHAGLETAAFVAKNPNLQLVSLGPTVNHPHSADEHCDILAVQTCYETLRRTLAEI</sequence>
<reference evidence="20" key="1">
    <citation type="journal article" date="2021" name="PeerJ">
        <title>Extensive microbial diversity within the chicken gut microbiome revealed by metagenomics and culture.</title>
        <authorList>
            <person name="Gilroy R."/>
            <person name="Ravi A."/>
            <person name="Getino M."/>
            <person name="Pursley I."/>
            <person name="Horton D.L."/>
            <person name="Alikhan N.F."/>
            <person name="Baker D."/>
            <person name="Gharbi K."/>
            <person name="Hall N."/>
            <person name="Watson M."/>
            <person name="Adriaenssens E.M."/>
            <person name="Foster-Nyarko E."/>
            <person name="Jarju S."/>
            <person name="Secka A."/>
            <person name="Antonio M."/>
            <person name="Oren A."/>
            <person name="Chaudhuri R.R."/>
            <person name="La Ragione R."/>
            <person name="Hildebrand F."/>
            <person name="Pallen M.J."/>
        </authorList>
    </citation>
    <scope>NUCLEOTIDE SEQUENCE</scope>
    <source>
        <strain evidence="20">687</strain>
    </source>
</reference>
<keyword evidence="8" id="KW-0482">Metalloprotease</keyword>
<proteinExistence type="inferred from homology"/>
<keyword evidence="4" id="KW-0479">Metal-binding</keyword>
<dbReference type="GO" id="GO:0070573">
    <property type="term" value="F:metallodipeptidase activity"/>
    <property type="evidence" value="ECO:0007669"/>
    <property type="project" value="TreeGrafter"/>
</dbReference>
<evidence type="ECO:0000256" key="11">
    <source>
        <dbReference type="ARBA" id="ARBA00038976"/>
    </source>
</evidence>
<evidence type="ECO:0000256" key="15">
    <source>
        <dbReference type="ARBA" id="ARBA00075285"/>
    </source>
</evidence>
<protein>
    <recommendedName>
        <fullName evidence="14">Cytosol non-specific dipeptidase</fullName>
        <ecNumber evidence="11">3.4.13.18</ecNumber>
    </recommendedName>
    <alternativeName>
        <fullName evidence="17">Aminoacyl-histidine dipeptidase</fullName>
    </alternativeName>
    <alternativeName>
        <fullName evidence="16">Beta-alanyl-histidine dipeptidase</fullName>
    </alternativeName>
    <alternativeName>
        <fullName evidence="15">Carnosinase</fullName>
    </alternativeName>
    <alternativeName>
        <fullName evidence="12">Peptidase D</fullName>
    </alternativeName>
    <alternativeName>
        <fullName evidence="18">Xaa-His dipeptidase</fullName>
    </alternativeName>
</protein>
<dbReference type="GO" id="GO:0046872">
    <property type="term" value="F:metal ion binding"/>
    <property type="evidence" value="ECO:0007669"/>
    <property type="project" value="UniProtKB-KW"/>
</dbReference>
<dbReference type="GO" id="GO:0006508">
    <property type="term" value="P:proteolysis"/>
    <property type="evidence" value="ECO:0007669"/>
    <property type="project" value="UniProtKB-KW"/>
</dbReference>
<evidence type="ECO:0000256" key="17">
    <source>
        <dbReference type="ARBA" id="ARBA00077688"/>
    </source>
</evidence>
<dbReference type="PRINTS" id="PR00934">
    <property type="entry name" value="XHISDIPTASE"/>
</dbReference>
<dbReference type="SUPFAM" id="SSF53187">
    <property type="entry name" value="Zn-dependent exopeptidases"/>
    <property type="match status" value="1"/>
</dbReference>
<dbReference type="EC" id="3.4.13.18" evidence="11"/>
<dbReference type="Proteomes" id="UP000824150">
    <property type="component" value="Unassembled WGS sequence"/>
</dbReference>
<dbReference type="AlphaFoldDB" id="A0A9E2KQN1"/>
<evidence type="ECO:0000256" key="9">
    <source>
        <dbReference type="ARBA" id="ARBA00023285"/>
    </source>
</evidence>
<evidence type="ECO:0000256" key="3">
    <source>
        <dbReference type="ARBA" id="ARBA00022670"/>
    </source>
</evidence>
<name>A0A9E2KQN1_9GAMM</name>
<dbReference type="Pfam" id="PF01546">
    <property type="entry name" value="Peptidase_M20"/>
    <property type="match status" value="1"/>
</dbReference>
<dbReference type="PANTHER" id="PTHR43501:SF1">
    <property type="entry name" value="CYTOSOL NON-SPECIFIC DIPEPTIDASE"/>
    <property type="match status" value="1"/>
</dbReference>
<gene>
    <name evidence="20" type="primary">pepD</name>
    <name evidence="20" type="ORF">IAA31_08635</name>
</gene>
<keyword evidence="9" id="KW-0170">Cobalt</keyword>
<dbReference type="NCBIfam" id="TIGR01893">
    <property type="entry name" value="aa-his-dipept"/>
    <property type="match status" value="1"/>
</dbReference>
<evidence type="ECO:0000256" key="1">
    <source>
        <dbReference type="ARBA" id="ARBA00001941"/>
    </source>
</evidence>
<dbReference type="InterPro" id="IPR002933">
    <property type="entry name" value="Peptidase_M20"/>
</dbReference>
<evidence type="ECO:0000256" key="2">
    <source>
        <dbReference type="ARBA" id="ARBA00001947"/>
    </source>
</evidence>
<evidence type="ECO:0000256" key="14">
    <source>
        <dbReference type="ARBA" id="ARBA00071271"/>
    </source>
</evidence>
<evidence type="ECO:0000256" key="8">
    <source>
        <dbReference type="ARBA" id="ARBA00023049"/>
    </source>
</evidence>
<accession>A0A9E2KQN1</accession>
<keyword evidence="7 20" id="KW-0224">Dipeptidase</keyword>
<comment type="caution">
    <text evidence="20">The sequence shown here is derived from an EMBL/GenBank/DDBJ whole genome shotgun (WGS) entry which is preliminary data.</text>
</comment>
<dbReference type="InterPro" id="IPR011650">
    <property type="entry name" value="Peptidase_M20_dimer"/>
</dbReference>
<dbReference type="InterPro" id="IPR001160">
    <property type="entry name" value="Peptidase_M20C"/>
</dbReference>
<organism evidence="20 21">
    <name type="scientific">Candidatus Anaerobiospirillum merdipullorum</name>
    <dbReference type="NCBI Taxonomy" id="2838450"/>
    <lineage>
        <taxon>Bacteria</taxon>
        <taxon>Pseudomonadati</taxon>
        <taxon>Pseudomonadota</taxon>
        <taxon>Gammaproteobacteria</taxon>
        <taxon>Aeromonadales</taxon>
        <taxon>Succinivibrionaceae</taxon>
        <taxon>Anaerobiospirillum</taxon>
    </lineage>
</organism>
<dbReference type="EMBL" id="JAHLFG010000094">
    <property type="protein sequence ID" value="MBU3827533.1"/>
    <property type="molecule type" value="Genomic_DNA"/>
</dbReference>
<evidence type="ECO:0000256" key="18">
    <source>
        <dbReference type="ARBA" id="ARBA00078074"/>
    </source>
</evidence>
<evidence type="ECO:0000256" key="4">
    <source>
        <dbReference type="ARBA" id="ARBA00022723"/>
    </source>
</evidence>
<evidence type="ECO:0000256" key="16">
    <source>
        <dbReference type="ARBA" id="ARBA00076004"/>
    </source>
</evidence>
<reference evidence="20" key="2">
    <citation type="submission" date="2021-04" db="EMBL/GenBank/DDBJ databases">
        <authorList>
            <person name="Gilroy R."/>
        </authorList>
    </citation>
    <scope>NUCLEOTIDE SEQUENCE</scope>
    <source>
        <strain evidence="20">687</strain>
    </source>
</reference>
<evidence type="ECO:0000256" key="12">
    <source>
        <dbReference type="ARBA" id="ARBA00044252"/>
    </source>
</evidence>
<keyword evidence="6" id="KW-0862">Zinc</keyword>
<dbReference type="PANTHER" id="PTHR43501">
    <property type="entry name" value="CYTOSOL NON-SPECIFIC DIPEPTIDASE"/>
    <property type="match status" value="1"/>
</dbReference>
<dbReference type="FunFam" id="3.40.630.10:FF:000015">
    <property type="entry name" value="Aminoacyl-histidine dipeptidase PepD"/>
    <property type="match status" value="1"/>
</dbReference>
<dbReference type="Pfam" id="PF07687">
    <property type="entry name" value="M20_dimer"/>
    <property type="match status" value="1"/>
</dbReference>
<evidence type="ECO:0000256" key="13">
    <source>
        <dbReference type="ARBA" id="ARBA00061423"/>
    </source>
</evidence>
<evidence type="ECO:0000256" key="6">
    <source>
        <dbReference type="ARBA" id="ARBA00022833"/>
    </source>
</evidence>
<comment type="cofactor">
    <cofactor evidence="2">
        <name>Zn(2+)</name>
        <dbReference type="ChEBI" id="CHEBI:29105"/>
    </cofactor>
</comment>
<dbReference type="Gene3D" id="3.40.630.10">
    <property type="entry name" value="Zn peptidases"/>
    <property type="match status" value="2"/>
</dbReference>
<evidence type="ECO:0000256" key="7">
    <source>
        <dbReference type="ARBA" id="ARBA00022997"/>
    </source>
</evidence>
<dbReference type="PIRSF" id="PIRSF016599">
    <property type="entry name" value="Xaa-His_dipept"/>
    <property type="match status" value="1"/>
</dbReference>
<comment type="similarity">
    <text evidence="13">Belongs to the peptidase M20C family.</text>
</comment>
<comment type="catalytic activity">
    <reaction evidence="10">
        <text>Hydrolysis of dipeptides, preferentially hydrophobic dipeptides including prolyl amino acids.</text>
        <dbReference type="EC" id="3.4.13.18"/>
    </reaction>
</comment>
<comment type="cofactor">
    <cofactor evidence="1">
        <name>Co(2+)</name>
        <dbReference type="ChEBI" id="CHEBI:48828"/>
    </cofactor>
</comment>
<evidence type="ECO:0000256" key="5">
    <source>
        <dbReference type="ARBA" id="ARBA00022801"/>
    </source>
</evidence>
<evidence type="ECO:0000259" key="19">
    <source>
        <dbReference type="Pfam" id="PF07687"/>
    </source>
</evidence>
<dbReference type="GO" id="GO:0005829">
    <property type="term" value="C:cytosol"/>
    <property type="evidence" value="ECO:0007669"/>
    <property type="project" value="TreeGrafter"/>
</dbReference>
<evidence type="ECO:0000256" key="10">
    <source>
        <dbReference type="ARBA" id="ARBA00036421"/>
    </source>
</evidence>
<evidence type="ECO:0000313" key="21">
    <source>
        <dbReference type="Proteomes" id="UP000824150"/>
    </source>
</evidence>